<dbReference type="RefSeq" id="WP_343185291.1">
    <property type="nucleotide sequence ID" value="NZ_JBCITM010000004.1"/>
</dbReference>
<comment type="catalytic activity">
    <reaction evidence="1">
        <text>4-amino-5-hydroxymethyl-2-methylpyrimidine + ATP = 4-amino-2-methyl-5-(phosphooxymethyl)pyrimidine + ADP + H(+)</text>
        <dbReference type="Rhea" id="RHEA:23096"/>
        <dbReference type="ChEBI" id="CHEBI:15378"/>
        <dbReference type="ChEBI" id="CHEBI:16892"/>
        <dbReference type="ChEBI" id="CHEBI:30616"/>
        <dbReference type="ChEBI" id="CHEBI:58354"/>
        <dbReference type="ChEBI" id="CHEBI:456216"/>
        <dbReference type="EC" id="2.7.1.49"/>
    </reaction>
</comment>
<comment type="similarity">
    <text evidence="4">Belongs to the ThiD family.</text>
</comment>
<gene>
    <name evidence="13" type="primary">thiD</name>
    <name evidence="13" type="ORF">AAIG11_05760</name>
</gene>
<comment type="caution">
    <text evidence="13">The sequence shown here is derived from an EMBL/GenBank/DDBJ whole genome shotgun (WGS) entry which is preliminary data.</text>
</comment>
<accession>A0ABU9VS64</accession>
<dbReference type="InterPro" id="IPR013749">
    <property type="entry name" value="PM/HMP-P_kinase-1"/>
</dbReference>
<dbReference type="EMBL" id="JBCITM010000004">
    <property type="protein sequence ID" value="MEN1759966.1"/>
    <property type="molecule type" value="Genomic_DNA"/>
</dbReference>
<feature type="domain" description="Pyridoxamine kinase/Phosphomethylpyrimidine kinase" evidence="12">
    <location>
        <begin position="11"/>
        <end position="254"/>
    </location>
</feature>
<evidence type="ECO:0000256" key="3">
    <source>
        <dbReference type="ARBA" id="ARBA00004769"/>
    </source>
</evidence>
<evidence type="ECO:0000256" key="1">
    <source>
        <dbReference type="ARBA" id="ARBA00000151"/>
    </source>
</evidence>
<evidence type="ECO:0000256" key="4">
    <source>
        <dbReference type="ARBA" id="ARBA00009879"/>
    </source>
</evidence>
<evidence type="ECO:0000256" key="2">
    <source>
        <dbReference type="ARBA" id="ARBA00000565"/>
    </source>
</evidence>
<evidence type="ECO:0000256" key="9">
    <source>
        <dbReference type="ARBA" id="ARBA00037917"/>
    </source>
</evidence>
<dbReference type="GO" id="GO:0008972">
    <property type="term" value="F:phosphomethylpyrimidine kinase activity"/>
    <property type="evidence" value="ECO:0007669"/>
    <property type="project" value="UniProtKB-EC"/>
</dbReference>
<reference evidence="13 14" key="1">
    <citation type="submission" date="2024-04" db="EMBL/GenBank/DDBJ databases">
        <title>Genome sequencing and metabolic network reconstruction of aminoacids and betaine degradation by Anoxynatronum sibiricum.</title>
        <authorList>
            <person name="Detkova E.N."/>
            <person name="Boltjanskaja Y.V."/>
            <person name="Mardanov A.V."/>
            <person name="Kevbrin V."/>
        </authorList>
    </citation>
    <scope>NUCLEOTIDE SEQUENCE [LARGE SCALE GENOMIC DNA]</scope>
    <source>
        <strain evidence="13 14">Z-7981</strain>
    </source>
</reference>
<evidence type="ECO:0000256" key="5">
    <source>
        <dbReference type="ARBA" id="ARBA00012135"/>
    </source>
</evidence>
<organism evidence="13 14">
    <name type="scientific">Anoxynatronum sibiricum</name>
    <dbReference type="NCBI Taxonomy" id="210623"/>
    <lineage>
        <taxon>Bacteria</taxon>
        <taxon>Bacillati</taxon>
        <taxon>Bacillota</taxon>
        <taxon>Clostridia</taxon>
        <taxon>Eubacteriales</taxon>
        <taxon>Clostridiaceae</taxon>
        <taxon>Anoxynatronum</taxon>
    </lineage>
</organism>
<dbReference type="Proteomes" id="UP001407405">
    <property type="component" value="Unassembled WGS sequence"/>
</dbReference>
<dbReference type="SUPFAM" id="SSF53613">
    <property type="entry name" value="Ribokinase-like"/>
    <property type="match status" value="1"/>
</dbReference>
<comment type="pathway">
    <text evidence="3">Cofactor biosynthesis; thiamine diphosphate biosynthesis; 4-amino-2-methyl-5-diphosphomethylpyrimidine from 5-amino-1-(5-phospho-D-ribosyl)imidazole: step 3/3.</text>
</comment>
<keyword evidence="13" id="KW-0418">Kinase</keyword>
<dbReference type="PANTHER" id="PTHR20858">
    <property type="entry name" value="PHOSPHOMETHYLPYRIMIDINE KINASE"/>
    <property type="match status" value="1"/>
</dbReference>
<keyword evidence="8" id="KW-0784">Thiamine biosynthesis</keyword>
<evidence type="ECO:0000256" key="11">
    <source>
        <dbReference type="ARBA" id="ARBA00043176"/>
    </source>
</evidence>
<name>A0ABU9VS64_9CLOT</name>
<dbReference type="Pfam" id="PF08543">
    <property type="entry name" value="Phos_pyr_kin"/>
    <property type="match status" value="1"/>
</dbReference>
<comment type="pathway">
    <text evidence="9">Cofactor biosynthesis; thiamine diphosphate biosynthesis; 4-amino-2-methyl-5-diphosphomethylpyrimidine from 5-amino-1-(5-phospho-D-ribosyl)imidazole: step 2/3.</text>
</comment>
<dbReference type="InterPro" id="IPR029056">
    <property type="entry name" value="Ribokinase-like"/>
</dbReference>
<evidence type="ECO:0000313" key="13">
    <source>
        <dbReference type="EMBL" id="MEN1759966.1"/>
    </source>
</evidence>
<dbReference type="EC" id="2.7.4.7" evidence="6"/>
<dbReference type="InterPro" id="IPR004399">
    <property type="entry name" value="HMP/HMP-P_kinase_dom"/>
</dbReference>
<dbReference type="PANTHER" id="PTHR20858:SF17">
    <property type="entry name" value="HYDROXYMETHYLPYRIMIDINE_PHOSPHOMETHYLPYRIMIDINE KINASE THI20-RELATED"/>
    <property type="match status" value="1"/>
</dbReference>
<dbReference type="NCBIfam" id="TIGR00097">
    <property type="entry name" value="HMP-P_kinase"/>
    <property type="match status" value="1"/>
</dbReference>
<evidence type="ECO:0000259" key="12">
    <source>
        <dbReference type="Pfam" id="PF08543"/>
    </source>
</evidence>
<keyword evidence="14" id="KW-1185">Reference proteome</keyword>
<comment type="catalytic activity">
    <reaction evidence="2">
        <text>4-amino-2-methyl-5-(phosphooxymethyl)pyrimidine + ATP = 4-amino-2-methyl-5-(diphosphooxymethyl)pyrimidine + ADP</text>
        <dbReference type="Rhea" id="RHEA:19893"/>
        <dbReference type="ChEBI" id="CHEBI:30616"/>
        <dbReference type="ChEBI" id="CHEBI:57841"/>
        <dbReference type="ChEBI" id="CHEBI:58354"/>
        <dbReference type="ChEBI" id="CHEBI:456216"/>
        <dbReference type="EC" id="2.7.4.7"/>
    </reaction>
</comment>
<evidence type="ECO:0000313" key="14">
    <source>
        <dbReference type="Proteomes" id="UP001407405"/>
    </source>
</evidence>
<proteinExistence type="inferred from homology"/>
<evidence type="ECO:0000256" key="6">
    <source>
        <dbReference type="ARBA" id="ARBA00012963"/>
    </source>
</evidence>
<evidence type="ECO:0000256" key="10">
    <source>
        <dbReference type="ARBA" id="ARBA00042102"/>
    </source>
</evidence>
<sequence>MKNLLTIAGSDSSGGAGIQADLKTFGALKAYGMSVLTAVTAQNTRGVTGVENISPEMVRAQMDAVYADIPVHGTKIGMVSTAAIIEAIGETLIKWQPVNVILDPVMVSKSNHRLLQPQAEKALVKKLLPLATLVTPNLPEAAVILERGIHTLEDMEEAARDIFRMGPGAVLVKGGHYHGDAVDVLFDGDQVRHISCERIPGKNTHGTGCTLSSAITVYLAQGESLEQAVRLAKAYVSEGIRQGLSIGGGVGPLHHYHPMYVSTE</sequence>
<keyword evidence="13" id="KW-0808">Transferase</keyword>
<evidence type="ECO:0000256" key="8">
    <source>
        <dbReference type="ARBA" id="ARBA00022977"/>
    </source>
</evidence>
<dbReference type="EC" id="2.7.1.49" evidence="5"/>
<dbReference type="GO" id="GO:0008902">
    <property type="term" value="F:hydroxymethylpyrimidine kinase activity"/>
    <property type="evidence" value="ECO:0007669"/>
    <property type="project" value="UniProtKB-EC"/>
</dbReference>
<dbReference type="CDD" id="cd01169">
    <property type="entry name" value="HMPP_kinase"/>
    <property type="match status" value="1"/>
</dbReference>
<dbReference type="Gene3D" id="3.40.1190.20">
    <property type="match status" value="1"/>
</dbReference>
<protein>
    <recommendedName>
        <fullName evidence="7">Hydroxymethylpyrimidine/phosphomethylpyrimidine kinase</fullName>
        <ecNumber evidence="5">2.7.1.49</ecNumber>
        <ecNumber evidence="6">2.7.4.7</ecNumber>
    </recommendedName>
    <alternativeName>
        <fullName evidence="10">Hydroxymethylpyrimidine kinase</fullName>
    </alternativeName>
    <alternativeName>
        <fullName evidence="11">Hydroxymethylpyrimidine phosphate kinase</fullName>
    </alternativeName>
</protein>
<evidence type="ECO:0000256" key="7">
    <source>
        <dbReference type="ARBA" id="ARBA00019161"/>
    </source>
</evidence>